<proteinExistence type="predicted"/>
<dbReference type="AlphaFoldDB" id="A0AAT9G987"/>
<protein>
    <submittedName>
        <fullName evidence="2">DUF2163 domain-containing protein</fullName>
    </submittedName>
</protein>
<sequence>MRNLPPTLTHHLKSEVTSLATCWKITRLDKIILGFTDYDQNLLIDDLQYESIASFTPSNVESSSNMAVDNLDLSGQIFTPKINASDLLAGKYDFAEVEIFLVNYQEPNSGKLIQKRGILGEVTLNSNMFCAEIRGLTQFLSQTMCETYLPHCRANLGDTKCKFNLQQPGFTVEETVSRVIDQQSFFAQSLNQPNGWFTGGYVIWYSGSNHGLKMEVKDFADTKITLALPMPFAISVSDKFAIMVGCDKSSETCIEKFQNIVNFRGEPDLPGIDRLMSTAGTRRSN</sequence>
<dbReference type="Pfam" id="PF09931">
    <property type="entry name" value="Phage_phiJL001_Gp84_N"/>
    <property type="match status" value="1"/>
</dbReference>
<dbReference type="EMBL" id="AP029170">
    <property type="protein sequence ID" value="BFD46377.1"/>
    <property type="molecule type" value="Genomic_DNA"/>
</dbReference>
<feature type="domain" description="Bacteriophage phiJL001 Gp84 C-terminal" evidence="1">
    <location>
        <begin position="195"/>
        <end position="273"/>
    </location>
</feature>
<evidence type="ECO:0000259" key="1">
    <source>
        <dbReference type="Pfam" id="PF09356"/>
    </source>
</evidence>
<name>A0AAT9G987_9RICK</name>
<evidence type="ECO:0000313" key="2">
    <source>
        <dbReference type="EMBL" id="BFD46377.1"/>
    </source>
</evidence>
<organism evidence="2">
    <name type="scientific">Candidatus Tisiphia endosymbiont of Sergentomyia squamirostris</name>
    <dbReference type="NCBI Taxonomy" id="3113639"/>
    <lineage>
        <taxon>Bacteria</taxon>
        <taxon>Pseudomonadati</taxon>
        <taxon>Pseudomonadota</taxon>
        <taxon>Alphaproteobacteria</taxon>
        <taxon>Rickettsiales</taxon>
        <taxon>Rickettsiaceae</taxon>
        <taxon>Rickettsieae</taxon>
        <taxon>Candidatus Tisiphia</taxon>
    </lineage>
</organism>
<dbReference type="InterPro" id="IPR018964">
    <property type="entry name" value="Phage_phiJL001_Gp84_C"/>
</dbReference>
<reference evidence="2" key="1">
    <citation type="submission" date="2024-01" db="EMBL/GenBank/DDBJ databases">
        <title>Sequencing the genomes of a sandfly, Sergentomyia squamirostris, and its two endosymbionts.</title>
        <authorList>
            <person name="Itokawa K."/>
            <person name="Sanjoba C."/>
        </authorList>
    </citation>
    <scope>NUCLEOTIDE SEQUENCE</scope>
    <source>
        <strain evidence="2">RiSSQ</strain>
    </source>
</reference>
<accession>A0AAT9G987</accession>
<dbReference type="InterPro" id="IPR011928">
    <property type="entry name" value="Phage_phiJL001_Gp84"/>
</dbReference>
<gene>
    <name evidence="2" type="ORF">DMENIID0002_10230</name>
</gene>
<dbReference type="Pfam" id="PF09356">
    <property type="entry name" value="Phage_BR0599"/>
    <property type="match status" value="1"/>
</dbReference>
<dbReference type="NCBIfam" id="TIGR02218">
    <property type="entry name" value="phg_TIGR02218"/>
    <property type="match status" value="1"/>
</dbReference>